<comment type="caution">
    <text evidence="1">The sequence shown here is derived from an EMBL/GenBank/DDBJ whole genome shotgun (WGS) entry which is preliminary data.</text>
</comment>
<dbReference type="EMBL" id="JADKPN010000001">
    <property type="protein sequence ID" value="MBF4762404.1"/>
    <property type="molecule type" value="Genomic_DNA"/>
</dbReference>
<organism evidence="1 2">
    <name type="scientific">Nocardioides islandensis</name>
    <dbReference type="NCBI Taxonomy" id="433663"/>
    <lineage>
        <taxon>Bacteria</taxon>
        <taxon>Bacillati</taxon>
        <taxon>Actinomycetota</taxon>
        <taxon>Actinomycetes</taxon>
        <taxon>Propionibacteriales</taxon>
        <taxon>Nocardioidaceae</taxon>
        <taxon>Nocardioides</taxon>
    </lineage>
</organism>
<evidence type="ECO:0000313" key="1">
    <source>
        <dbReference type="EMBL" id="MBF4762404.1"/>
    </source>
</evidence>
<dbReference type="Proteomes" id="UP000640489">
    <property type="component" value="Unassembled WGS sequence"/>
</dbReference>
<gene>
    <name evidence="1" type="ORF">ISU07_04650</name>
</gene>
<keyword evidence="1" id="KW-0808">Transferase</keyword>
<reference evidence="1" key="1">
    <citation type="submission" date="2020-11" db="EMBL/GenBank/DDBJ databases">
        <title>Nocardioides sp. nov., isolated from Soil of Cynanchum wilfordii Hemsley rhizosphere.</title>
        <authorList>
            <person name="Lee J.-S."/>
            <person name="Suh M.K."/>
            <person name="Kim J.-S."/>
        </authorList>
    </citation>
    <scope>NUCLEOTIDE SEQUENCE</scope>
    <source>
        <strain evidence="1">KCTC 19275</strain>
    </source>
</reference>
<dbReference type="GO" id="GO:0008168">
    <property type="term" value="F:methyltransferase activity"/>
    <property type="evidence" value="ECO:0007669"/>
    <property type="project" value="UniProtKB-KW"/>
</dbReference>
<dbReference type="Gene3D" id="3.40.50.150">
    <property type="entry name" value="Vaccinia Virus protein VP39"/>
    <property type="match status" value="1"/>
</dbReference>
<dbReference type="PANTHER" id="PTHR40036">
    <property type="entry name" value="MACROCIN O-METHYLTRANSFERASE"/>
    <property type="match status" value="1"/>
</dbReference>
<evidence type="ECO:0000313" key="2">
    <source>
        <dbReference type="Proteomes" id="UP000640489"/>
    </source>
</evidence>
<dbReference type="InterPro" id="IPR029063">
    <property type="entry name" value="SAM-dependent_MTases_sf"/>
</dbReference>
<keyword evidence="2" id="KW-1185">Reference proteome</keyword>
<dbReference type="Pfam" id="PF05711">
    <property type="entry name" value="TylF"/>
    <property type="match status" value="1"/>
</dbReference>
<name>A0A930YGX5_9ACTN</name>
<dbReference type="PANTHER" id="PTHR40036:SF1">
    <property type="entry name" value="MACROCIN O-METHYLTRANSFERASE"/>
    <property type="match status" value="1"/>
</dbReference>
<dbReference type="SUPFAM" id="SSF53335">
    <property type="entry name" value="S-adenosyl-L-methionine-dependent methyltransferases"/>
    <property type="match status" value="1"/>
</dbReference>
<protein>
    <submittedName>
        <fullName evidence="1">Class I SAM-dependent methyltransferase</fullName>
    </submittedName>
</protein>
<dbReference type="AlphaFoldDB" id="A0A930YGX5"/>
<keyword evidence="1" id="KW-0489">Methyltransferase</keyword>
<dbReference type="GO" id="GO:0032259">
    <property type="term" value="P:methylation"/>
    <property type="evidence" value="ECO:0007669"/>
    <property type="project" value="UniProtKB-KW"/>
</dbReference>
<sequence length="276" mass="31040">MTESAADLYLDLLKKALTRALFEDSDRVLGFEDWHAKTWKLRAATAVARRLAPFGIEVSQRRPYDAHSRENGLDWPARAETMVGLKRLDNIQLAVESVLRDDVPGDLIETGVWRGGSAIFMRGVLKVHGDTTRKVWACDSFEGLPVPNAAQYPKDEGLDFYKSTGLAVGVEQVRHNFRRYGLLDDQVEFVVGWFKDTLPTVPVERLAVLRLDGDLYESTIEALEPLYPKLSPGGFCIIDDYHIPACRAAVDDYRAAHDITDEVLPIDEMSAYWRAA</sequence>
<proteinExistence type="predicted"/>
<dbReference type="InterPro" id="IPR008884">
    <property type="entry name" value="TylF_MeTrfase"/>
</dbReference>
<dbReference type="RefSeq" id="WP_194705523.1">
    <property type="nucleotide sequence ID" value="NZ_JADKPN010000001.1"/>
</dbReference>
<accession>A0A930YGX5</accession>